<evidence type="ECO:0000256" key="1">
    <source>
        <dbReference type="ARBA" id="ARBA00004323"/>
    </source>
</evidence>
<dbReference type="InterPro" id="IPR040911">
    <property type="entry name" value="Exostosin_GT47"/>
</dbReference>
<keyword evidence="3" id="KW-0328">Glycosyltransferase</keyword>
<evidence type="ECO:0000256" key="3">
    <source>
        <dbReference type="ARBA" id="ARBA00022676"/>
    </source>
</evidence>
<keyword evidence="4" id="KW-0812">Transmembrane</keyword>
<name>A0A9Q1GXM6_9CARY</name>
<dbReference type="GO" id="GO:0000139">
    <property type="term" value="C:Golgi membrane"/>
    <property type="evidence" value="ECO:0007669"/>
    <property type="project" value="UniProtKB-SubCell"/>
</dbReference>
<accession>A0A9Q1GXM6</accession>
<feature type="domain" description="Exostosin GT47" evidence="7">
    <location>
        <begin position="344"/>
        <end position="400"/>
    </location>
</feature>
<evidence type="ECO:0000256" key="4">
    <source>
        <dbReference type="ARBA" id="ARBA00022968"/>
    </source>
</evidence>
<evidence type="ECO:0000313" key="9">
    <source>
        <dbReference type="Proteomes" id="UP001153076"/>
    </source>
</evidence>
<dbReference type="GO" id="GO:0016757">
    <property type="term" value="F:glycosyltransferase activity"/>
    <property type="evidence" value="ECO:0007669"/>
    <property type="project" value="UniProtKB-KW"/>
</dbReference>
<keyword evidence="4" id="KW-0735">Signal-anchor</keyword>
<reference evidence="8" key="1">
    <citation type="submission" date="2022-04" db="EMBL/GenBank/DDBJ databases">
        <title>Carnegiea gigantea Genome sequencing and assembly v2.</title>
        <authorList>
            <person name="Copetti D."/>
            <person name="Sanderson M.J."/>
            <person name="Burquez A."/>
            <person name="Wojciechowski M.F."/>
        </authorList>
    </citation>
    <scope>NUCLEOTIDE SEQUENCE</scope>
    <source>
        <strain evidence="8">SGP5-SGP5p</strain>
        <tissue evidence="8">Aerial part</tissue>
    </source>
</reference>
<proteinExistence type="inferred from homology"/>
<dbReference type="PANTHER" id="PTHR11062">
    <property type="entry name" value="EXOSTOSIN HEPARAN SULFATE GLYCOSYLTRANSFERASE -RELATED"/>
    <property type="match status" value="1"/>
</dbReference>
<comment type="similarity">
    <text evidence="2">Belongs to the glycosyltransferase 47 family.</text>
</comment>
<evidence type="ECO:0000313" key="8">
    <source>
        <dbReference type="EMBL" id="KAJ8427394.1"/>
    </source>
</evidence>
<evidence type="ECO:0000259" key="7">
    <source>
        <dbReference type="Pfam" id="PF03016"/>
    </source>
</evidence>
<protein>
    <recommendedName>
        <fullName evidence="7">Exostosin GT47 domain-containing protein</fullName>
    </recommendedName>
</protein>
<keyword evidence="3" id="KW-0808">Transferase</keyword>
<dbReference type="Proteomes" id="UP001153076">
    <property type="component" value="Unassembled WGS sequence"/>
</dbReference>
<feature type="compositionally biased region" description="Low complexity" evidence="6">
    <location>
        <begin position="66"/>
        <end position="86"/>
    </location>
</feature>
<dbReference type="AlphaFoldDB" id="A0A9Q1GXM6"/>
<evidence type="ECO:0000256" key="2">
    <source>
        <dbReference type="ARBA" id="ARBA00010271"/>
    </source>
</evidence>
<keyword evidence="9" id="KW-1185">Reference proteome</keyword>
<feature type="region of interest" description="Disordered" evidence="6">
    <location>
        <begin position="55"/>
        <end position="113"/>
    </location>
</feature>
<comment type="subcellular location">
    <subcellularLocation>
        <location evidence="1">Golgi apparatus membrane</location>
        <topology evidence="1">Single-pass type II membrane protein</topology>
    </subcellularLocation>
</comment>
<evidence type="ECO:0000256" key="6">
    <source>
        <dbReference type="SAM" id="MobiDB-lite"/>
    </source>
</evidence>
<dbReference type="InterPro" id="IPR004263">
    <property type="entry name" value="Exostosin"/>
</dbReference>
<organism evidence="8 9">
    <name type="scientific">Carnegiea gigantea</name>
    <dbReference type="NCBI Taxonomy" id="171969"/>
    <lineage>
        <taxon>Eukaryota</taxon>
        <taxon>Viridiplantae</taxon>
        <taxon>Streptophyta</taxon>
        <taxon>Embryophyta</taxon>
        <taxon>Tracheophyta</taxon>
        <taxon>Spermatophyta</taxon>
        <taxon>Magnoliopsida</taxon>
        <taxon>eudicotyledons</taxon>
        <taxon>Gunneridae</taxon>
        <taxon>Pentapetalae</taxon>
        <taxon>Caryophyllales</taxon>
        <taxon>Cactineae</taxon>
        <taxon>Cactaceae</taxon>
        <taxon>Cactoideae</taxon>
        <taxon>Echinocereeae</taxon>
        <taxon>Carnegiea</taxon>
    </lineage>
</organism>
<feature type="domain" description="Exostosin GT47" evidence="7">
    <location>
        <begin position="126"/>
        <end position="316"/>
    </location>
</feature>
<gene>
    <name evidence="8" type="ORF">Cgig2_008810</name>
</gene>
<keyword evidence="5" id="KW-0333">Golgi apparatus</keyword>
<sequence>MGLGFEYDMLVTTLTRLPLHLTFDDLRPRLLLHEQHLQFLDGDETGVTHPALAAQSMTSPQHARPNNAANCNNNNQQGGGRNNNHNRQNRGGGGNTQHNNRNRQYSFPAQSRHRWKMHSRYTCTRNGSLHYFTTESARVYFSEGRFIQEMEKGMKDYGTTDPEKAHVYFLPFRVAMMVQYLHVQGSRDIHPIGRTIADYVDTIIRKNGFWNRSSGADHFMLSCHDWVSHNLKEKIKKKDTGPWATMYVPQPYNNSIRVLCNTNTSEGFNPSRDVSFPEINLLTGEVTGSQLGGFSPFARHILAFFAAACTAYSSPTLEGRKRPIHSIIRPTPSRSVIQLNVEEDGYEVASPRVVEAIYSECVPVLISQGYVPPFSDVLNWKAFSVPVNVKDIPNIKSILMGISPRQYLRMHRR</sequence>
<evidence type="ECO:0000256" key="5">
    <source>
        <dbReference type="ARBA" id="ARBA00023034"/>
    </source>
</evidence>
<dbReference type="Pfam" id="PF03016">
    <property type="entry name" value="Exostosin_GT47"/>
    <property type="match status" value="2"/>
</dbReference>
<dbReference type="PANTHER" id="PTHR11062:SF367">
    <property type="match status" value="1"/>
</dbReference>
<dbReference type="OrthoDB" id="1924787at2759"/>
<comment type="caution">
    <text evidence="8">The sequence shown here is derived from an EMBL/GenBank/DDBJ whole genome shotgun (WGS) entry which is preliminary data.</text>
</comment>
<dbReference type="EMBL" id="JAKOGI010001151">
    <property type="protein sequence ID" value="KAJ8427394.1"/>
    <property type="molecule type" value="Genomic_DNA"/>
</dbReference>